<name>A0ABY8EK07_9FIRM</name>
<dbReference type="SUPFAM" id="SSF52540">
    <property type="entry name" value="P-loop containing nucleoside triphosphate hydrolases"/>
    <property type="match status" value="1"/>
</dbReference>
<feature type="domain" description="SF4 helicase" evidence="1">
    <location>
        <begin position="25"/>
        <end position="314"/>
    </location>
</feature>
<dbReference type="Gene3D" id="3.40.50.300">
    <property type="entry name" value="P-loop containing nucleotide triphosphate hydrolases"/>
    <property type="match status" value="1"/>
</dbReference>
<evidence type="ECO:0000313" key="2">
    <source>
        <dbReference type="EMBL" id="WFD11368.1"/>
    </source>
</evidence>
<reference evidence="2 3" key="1">
    <citation type="submission" date="2023-03" db="EMBL/GenBank/DDBJ databases">
        <title>Complete genome sequence of Tepidibacter sp. SWIR-1, isolated from a deep-sea hydrothermal vent.</title>
        <authorList>
            <person name="Li X."/>
        </authorList>
    </citation>
    <scope>NUCLEOTIDE SEQUENCE [LARGE SCALE GENOMIC DNA]</scope>
    <source>
        <strain evidence="2 3">SWIR-1</strain>
    </source>
</reference>
<gene>
    <name evidence="2" type="ORF">P4S50_04630</name>
</gene>
<evidence type="ECO:0000313" key="3">
    <source>
        <dbReference type="Proteomes" id="UP001222800"/>
    </source>
</evidence>
<dbReference type="RefSeq" id="WP_277733397.1">
    <property type="nucleotide sequence ID" value="NZ_CP120733.1"/>
</dbReference>
<sequence>MARRSKNSCEKVNAYLDEILNNTNEYRGRLKVSTGIDNIDRLIGGGITSQLYVVGAMPSFGKTDFLNQVGDNICSQGHDVLFFSYQMKQRELIDRTLCRKLFLLNSRRYKKMNSFDMIYDEVDKESLGIVVDRYKEEVSQRMNIIECDTKFSIKHIKDKIENHIKTKKTKPIVIIDYIQAIKSSDIKITDREKNDYNLSQLRDIVKNFDIAMICISSQSRGSYFKQGSYESFKDIYDIEDIADVVGYLQFKNISEQLKNGTDIEKIRKSYDFKNQYPRKIEFVLLKNRNGLDYKIENLYYYHKNSYFCSERIKESM</sequence>
<dbReference type="PANTHER" id="PTHR30153">
    <property type="entry name" value="REPLICATIVE DNA HELICASE DNAB"/>
    <property type="match status" value="1"/>
</dbReference>
<dbReference type="EMBL" id="CP120733">
    <property type="protein sequence ID" value="WFD11368.1"/>
    <property type="molecule type" value="Genomic_DNA"/>
</dbReference>
<keyword evidence="3" id="KW-1185">Reference proteome</keyword>
<proteinExistence type="predicted"/>
<accession>A0ABY8EK07</accession>
<dbReference type="InterPro" id="IPR007694">
    <property type="entry name" value="DNA_helicase_DnaB-like_C"/>
</dbReference>
<evidence type="ECO:0000259" key="1">
    <source>
        <dbReference type="PROSITE" id="PS51199"/>
    </source>
</evidence>
<dbReference type="InterPro" id="IPR027417">
    <property type="entry name" value="P-loop_NTPase"/>
</dbReference>
<organism evidence="2 3">
    <name type="scientific">Tepidibacter hydrothermalis</name>
    <dbReference type="NCBI Taxonomy" id="3036126"/>
    <lineage>
        <taxon>Bacteria</taxon>
        <taxon>Bacillati</taxon>
        <taxon>Bacillota</taxon>
        <taxon>Clostridia</taxon>
        <taxon>Peptostreptococcales</taxon>
        <taxon>Peptostreptococcaceae</taxon>
        <taxon>Tepidibacter</taxon>
    </lineage>
</organism>
<dbReference type="Proteomes" id="UP001222800">
    <property type="component" value="Chromosome"/>
</dbReference>
<dbReference type="Pfam" id="PF03796">
    <property type="entry name" value="DnaB_C"/>
    <property type="match status" value="1"/>
</dbReference>
<dbReference type="PROSITE" id="PS51199">
    <property type="entry name" value="SF4_HELICASE"/>
    <property type="match status" value="1"/>
</dbReference>
<protein>
    <submittedName>
        <fullName evidence="2">DnaB-like helicase C-terminal domain-containing protein</fullName>
    </submittedName>
</protein>
<dbReference type="PANTHER" id="PTHR30153:SF2">
    <property type="entry name" value="REPLICATIVE DNA HELICASE"/>
    <property type="match status" value="1"/>
</dbReference>